<sequence length="339" mass="39354">MDNIQPVLGHEQSFEEILNLINSSKELAYQAVNTVLIDLYWRIGEYISKKITLSEWGDGVVNHLANYISKTQPGIRGFTRSNLFRMKQFYETYHADKIVAPLARQLPWTHNLIILGQSKSKEEREFYLRKCIQEHWTKRELDRQFKSALYERAILNPVQVSSALESVYPEAKNAFKDAYMVEFLGLERGHEEIDFHKALLAKLKDFLIELGRDFCFVGTEYPLQVGGRDFLIDLLFFHRGLNCLVAVELKVGRFEPEYLGKMSFYLEGLDRTVKKSHENPAIGLLLCASKDKEVVEFSLNRTLSPALIAEYQIQLPDKKLLQDKLHELFLDDRKNDDCI</sequence>
<dbReference type="eggNOG" id="COG4804">
    <property type="taxonomic scope" value="Bacteria"/>
</dbReference>
<keyword evidence="4" id="KW-1185">Reference proteome</keyword>
<proteinExistence type="predicted"/>
<evidence type="ECO:0000313" key="4">
    <source>
        <dbReference type="Proteomes" id="UP000044071"/>
    </source>
</evidence>
<gene>
    <name evidence="3" type="ORF">BN59_01090</name>
</gene>
<organism evidence="3 4">
    <name type="scientific">Legionella massiliensis</name>
    <dbReference type="NCBI Taxonomy" id="1034943"/>
    <lineage>
        <taxon>Bacteria</taxon>
        <taxon>Pseudomonadati</taxon>
        <taxon>Pseudomonadota</taxon>
        <taxon>Gammaproteobacteria</taxon>
        <taxon>Legionellales</taxon>
        <taxon>Legionellaceae</taxon>
        <taxon>Legionella</taxon>
    </lineage>
</organism>
<reference evidence="3 4" key="1">
    <citation type="submission" date="2014-06" db="EMBL/GenBank/DDBJ databases">
        <authorList>
            <person name="Urmite Genomes Urmite Genomes"/>
        </authorList>
    </citation>
    <scope>NUCLEOTIDE SEQUENCE [LARGE SCALE GENOMIC DNA]</scope>
</reference>
<dbReference type="InterPro" id="IPR041527">
    <property type="entry name" value="YhcG_N"/>
</dbReference>
<accession>A0A078KYF9</accession>
<dbReference type="InterPro" id="IPR011856">
    <property type="entry name" value="tRNA_endonuc-like_dom_sf"/>
</dbReference>
<name>A0A078KYF9_9GAMM</name>
<dbReference type="Pfam" id="PF06250">
    <property type="entry name" value="YhcG_C"/>
    <property type="match status" value="1"/>
</dbReference>
<evidence type="ECO:0000313" key="3">
    <source>
        <dbReference type="EMBL" id="CDZ76814.1"/>
    </source>
</evidence>
<dbReference type="Proteomes" id="UP000044071">
    <property type="component" value="Unassembled WGS sequence"/>
</dbReference>
<dbReference type="Gene3D" id="3.40.1350.10">
    <property type="match status" value="1"/>
</dbReference>
<dbReference type="RefSeq" id="WP_245614185.1">
    <property type="nucleotide sequence ID" value="NZ_CCVW01000001.1"/>
</dbReference>
<protein>
    <recommendedName>
        <fullName evidence="5">DUF1016 domain-containing protein</fullName>
    </recommendedName>
</protein>
<dbReference type="EMBL" id="CCSB01000001">
    <property type="protein sequence ID" value="CDZ76814.1"/>
    <property type="molecule type" value="Genomic_DNA"/>
</dbReference>
<dbReference type="Pfam" id="PF17761">
    <property type="entry name" value="DUF1016_N"/>
    <property type="match status" value="1"/>
</dbReference>
<evidence type="ECO:0008006" key="5">
    <source>
        <dbReference type="Google" id="ProtNLM"/>
    </source>
</evidence>
<dbReference type="PANTHER" id="PTHR30547:SF5">
    <property type="entry name" value="NUCLEASE YHCG-RELATED"/>
    <property type="match status" value="1"/>
</dbReference>
<feature type="domain" description="YhcG N-terminal" evidence="2">
    <location>
        <begin position="16"/>
        <end position="152"/>
    </location>
</feature>
<dbReference type="AlphaFoldDB" id="A0A078KYF9"/>
<dbReference type="InterPro" id="IPR053148">
    <property type="entry name" value="PD-DEXK-like_domain"/>
</dbReference>
<dbReference type="InterPro" id="IPR009362">
    <property type="entry name" value="YhcG_C"/>
</dbReference>
<evidence type="ECO:0000259" key="2">
    <source>
        <dbReference type="Pfam" id="PF17761"/>
    </source>
</evidence>
<dbReference type="PANTHER" id="PTHR30547">
    <property type="entry name" value="UNCHARACTERIZED PROTEIN YHCG-RELATED"/>
    <property type="match status" value="1"/>
</dbReference>
<dbReference type="GO" id="GO:0003676">
    <property type="term" value="F:nucleic acid binding"/>
    <property type="evidence" value="ECO:0007669"/>
    <property type="project" value="InterPro"/>
</dbReference>
<evidence type="ECO:0000259" key="1">
    <source>
        <dbReference type="Pfam" id="PF06250"/>
    </source>
</evidence>
<feature type="domain" description="YhcG PDDEXK nuclease" evidence="1">
    <location>
        <begin position="173"/>
        <end position="325"/>
    </location>
</feature>